<dbReference type="RefSeq" id="WP_015709188.1">
    <property type="nucleotide sequence ID" value="NC_015578.1"/>
</dbReference>
<reference evidence="1 2" key="2">
    <citation type="journal article" date="2011" name="ISME J.">
        <title>RNA-seq reveals cooperative metabolic interactions between two termite-gut spirochete species in co-culture.</title>
        <authorList>
            <person name="Rosenthal A.Z."/>
            <person name="Matson E.G."/>
            <person name="Eldar A."/>
            <person name="Leadbetter J.R."/>
        </authorList>
    </citation>
    <scope>NUCLEOTIDE SEQUENCE [LARGE SCALE GENOMIC DNA]</scope>
    <source>
        <strain evidence="2">ATCC BAA-887 / DSM 12427 / ZAS-2</strain>
    </source>
</reference>
<dbReference type="Gene3D" id="2.20.20.30">
    <property type="entry name" value="reverse gyrase domain"/>
    <property type="match status" value="1"/>
</dbReference>
<dbReference type="EMBL" id="CP001843">
    <property type="protein sequence ID" value="AEF85196.1"/>
    <property type="molecule type" value="Genomic_DNA"/>
</dbReference>
<sequence>MFKQIQIISPIQGMTILYRCRDCNHGFMGKVPLLGIFSELLGKKCPHCGSRNIERDSRVRY</sequence>
<organism evidence="1 2">
    <name type="scientific">Treponema primitia (strain ATCC BAA-887 / DSM 12427 / ZAS-2)</name>
    <dbReference type="NCBI Taxonomy" id="545694"/>
    <lineage>
        <taxon>Bacteria</taxon>
        <taxon>Pseudomonadati</taxon>
        <taxon>Spirochaetota</taxon>
        <taxon>Spirochaetia</taxon>
        <taxon>Spirochaetales</taxon>
        <taxon>Treponemataceae</taxon>
        <taxon>Treponema</taxon>
    </lineage>
</organism>
<name>F5YIN5_TREPZ</name>
<proteinExistence type="predicted"/>
<dbReference type="Proteomes" id="UP000009223">
    <property type="component" value="Chromosome"/>
</dbReference>
<dbReference type="KEGG" id="tpi:TREPR_0861"/>
<dbReference type="OrthoDB" id="6973713at2"/>
<dbReference type="HOGENOM" id="CLU_2921437_0_0_12"/>
<evidence type="ECO:0000313" key="1">
    <source>
        <dbReference type="EMBL" id="AEF85196.1"/>
    </source>
</evidence>
<dbReference type="AlphaFoldDB" id="F5YIN5"/>
<evidence type="ECO:0008006" key="3">
    <source>
        <dbReference type="Google" id="ProtNLM"/>
    </source>
</evidence>
<gene>
    <name evidence="1" type="ordered locus">TREPR_0861</name>
</gene>
<keyword evidence="2" id="KW-1185">Reference proteome</keyword>
<evidence type="ECO:0000313" key="2">
    <source>
        <dbReference type="Proteomes" id="UP000009223"/>
    </source>
</evidence>
<reference evidence="2" key="1">
    <citation type="submission" date="2009-12" db="EMBL/GenBank/DDBJ databases">
        <title>Complete sequence of Treponema primitia strain ZAS-2.</title>
        <authorList>
            <person name="Tetu S.G."/>
            <person name="Matson E."/>
            <person name="Ren Q."/>
            <person name="Seshadri R."/>
            <person name="Elbourne L."/>
            <person name="Hassan K.A."/>
            <person name="Durkin A."/>
            <person name="Radune D."/>
            <person name="Mohamoud Y."/>
            <person name="Shay R."/>
            <person name="Jin S."/>
            <person name="Zhang X."/>
            <person name="Lucey K."/>
            <person name="Ballor N.R."/>
            <person name="Ottesen E."/>
            <person name="Rosenthal R."/>
            <person name="Allen A."/>
            <person name="Leadbetter J.R."/>
            <person name="Paulsen I.T."/>
        </authorList>
    </citation>
    <scope>NUCLEOTIDE SEQUENCE [LARGE SCALE GENOMIC DNA]</scope>
    <source>
        <strain evidence="2">ATCC BAA-887 / DSM 12427 / ZAS-2</strain>
    </source>
</reference>
<accession>F5YIN5</accession>
<protein>
    <recommendedName>
        <fullName evidence="3">Zinc ribbon domain-containing protein</fullName>
    </recommendedName>
</protein>